<dbReference type="SUPFAM" id="SSF52540">
    <property type="entry name" value="P-loop containing nucleoside triphosphate hydrolases"/>
    <property type="match status" value="1"/>
</dbReference>
<proteinExistence type="inferred from homology"/>
<dbReference type="GO" id="GO:0006235">
    <property type="term" value="P:dTTP biosynthetic process"/>
    <property type="evidence" value="ECO:0007669"/>
    <property type="project" value="TreeGrafter"/>
</dbReference>
<dbReference type="PROSITE" id="PS01331">
    <property type="entry name" value="THYMIDYLATE_KINASE"/>
    <property type="match status" value="1"/>
</dbReference>
<evidence type="ECO:0000256" key="6">
    <source>
        <dbReference type="ARBA" id="ARBA00022777"/>
    </source>
</evidence>
<dbReference type="GO" id="GO:0004798">
    <property type="term" value="F:dTMP kinase activity"/>
    <property type="evidence" value="ECO:0007669"/>
    <property type="project" value="UniProtKB-EC"/>
</dbReference>
<dbReference type="GO" id="GO:0005524">
    <property type="term" value="F:ATP binding"/>
    <property type="evidence" value="ECO:0007669"/>
    <property type="project" value="UniProtKB-KW"/>
</dbReference>
<dbReference type="GO" id="GO:0006227">
    <property type="term" value="P:dUDP biosynthetic process"/>
    <property type="evidence" value="ECO:0007669"/>
    <property type="project" value="TreeGrafter"/>
</dbReference>
<evidence type="ECO:0000256" key="5">
    <source>
        <dbReference type="ARBA" id="ARBA00022741"/>
    </source>
</evidence>
<evidence type="ECO:0000256" key="3">
    <source>
        <dbReference type="ARBA" id="ARBA00022679"/>
    </source>
</evidence>
<evidence type="ECO:0000256" key="7">
    <source>
        <dbReference type="ARBA" id="ARBA00022840"/>
    </source>
</evidence>
<dbReference type="InterPro" id="IPR018095">
    <property type="entry name" value="Thymidylate_kin_CS"/>
</dbReference>
<sequence>MYNPVYGLVHDLEKGKLVISDRYLYSSLAYQGVECEFNKIAGLNEFPAPEYVFFIDTPVQECLRRINGRGSETELFEKQEFLERVKENYERIFSSLSQDVHLVRIDGLLGKEEIAKQIQDILFNK</sequence>
<accession>A0A644Z349</accession>
<evidence type="ECO:0000256" key="2">
    <source>
        <dbReference type="ARBA" id="ARBA00012980"/>
    </source>
</evidence>
<dbReference type="EC" id="2.7.4.9" evidence="2"/>
<protein>
    <recommendedName>
        <fullName evidence="2">dTMP kinase</fullName>
        <ecNumber evidence="2">2.7.4.9</ecNumber>
    </recommendedName>
</protein>
<dbReference type="CDD" id="cd01672">
    <property type="entry name" value="TMPK"/>
    <property type="match status" value="1"/>
</dbReference>
<name>A0A644Z349_9ZZZZ</name>
<dbReference type="InterPro" id="IPR027417">
    <property type="entry name" value="P-loop_NTPase"/>
</dbReference>
<dbReference type="AlphaFoldDB" id="A0A644Z349"/>
<comment type="similarity">
    <text evidence="1">Belongs to the thymidylate kinase family.</text>
</comment>
<keyword evidence="4" id="KW-0545">Nucleotide biosynthesis</keyword>
<gene>
    <name evidence="9" type="primary">tmk_16</name>
    <name evidence="9" type="ORF">SDC9_81014</name>
</gene>
<keyword evidence="5" id="KW-0547">Nucleotide-binding</keyword>
<keyword evidence="7" id="KW-0067">ATP-binding</keyword>
<comment type="caution">
    <text evidence="9">The sequence shown here is derived from an EMBL/GenBank/DDBJ whole genome shotgun (WGS) entry which is preliminary data.</text>
</comment>
<dbReference type="EMBL" id="VSSQ01006971">
    <property type="protein sequence ID" value="MPM34431.1"/>
    <property type="molecule type" value="Genomic_DNA"/>
</dbReference>
<dbReference type="PANTHER" id="PTHR10344">
    <property type="entry name" value="THYMIDYLATE KINASE"/>
    <property type="match status" value="1"/>
</dbReference>
<keyword evidence="3 9" id="KW-0808">Transferase</keyword>
<dbReference type="GO" id="GO:0005737">
    <property type="term" value="C:cytoplasm"/>
    <property type="evidence" value="ECO:0007669"/>
    <property type="project" value="TreeGrafter"/>
</dbReference>
<reference evidence="9" key="1">
    <citation type="submission" date="2019-08" db="EMBL/GenBank/DDBJ databases">
        <authorList>
            <person name="Kucharzyk K."/>
            <person name="Murdoch R.W."/>
            <person name="Higgins S."/>
            <person name="Loffler F."/>
        </authorList>
    </citation>
    <scope>NUCLEOTIDE SEQUENCE</scope>
</reference>
<evidence type="ECO:0000256" key="1">
    <source>
        <dbReference type="ARBA" id="ARBA00009776"/>
    </source>
</evidence>
<dbReference type="InterPro" id="IPR039430">
    <property type="entry name" value="Thymidylate_kin-like_dom"/>
</dbReference>
<organism evidence="9">
    <name type="scientific">bioreactor metagenome</name>
    <dbReference type="NCBI Taxonomy" id="1076179"/>
    <lineage>
        <taxon>unclassified sequences</taxon>
        <taxon>metagenomes</taxon>
        <taxon>ecological metagenomes</taxon>
    </lineage>
</organism>
<keyword evidence="6 9" id="KW-0418">Kinase</keyword>
<dbReference type="PANTHER" id="PTHR10344:SF4">
    <property type="entry name" value="UMP-CMP KINASE 2, MITOCHONDRIAL"/>
    <property type="match status" value="1"/>
</dbReference>
<dbReference type="Gene3D" id="3.40.50.300">
    <property type="entry name" value="P-loop containing nucleotide triphosphate hydrolases"/>
    <property type="match status" value="1"/>
</dbReference>
<feature type="domain" description="Thymidylate kinase-like" evidence="8">
    <location>
        <begin position="10"/>
        <end position="118"/>
    </location>
</feature>
<dbReference type="GO" id="GO:0006233">
    <property type="term" value="P:dTDP biosynthetic process"/>
    <property type="evidence" value="ECO:0007669"/>
    <property type="project" value="InterPro"/>
</dbReference>
<dbReference type="Pfam" id="PF02223">
    <property type="entry name" value="Thymidylate_kin"/>
    <property type="match status" value="1"/>
</dbReference>
<evidence type="ECO:0000259" key="8">
    <source>
        <dbReference type="Pfam" id="PF02223"/>
    </source>
</evidence>
<evidence type="ECO:0000256" key="4">
    <source>
        <dbReference type="ARBA" id="ARBA00022727"/>
    </source>
</evidence>
<evidence type="ECO:0000313" key="9">
    <source>
        <dbReference type="EMBL" id="MPM34431.1"/>
    </source>
</evidence>